<dbReference type="EMBL" id="WXYQ01000001">
    <property type="protein sequence ID" value="NBG94153.1"/>
    <property type="molecule type" value="Genomic_DNA"/>
</dbReference>
<dbReference type="RefSeq" id="WP_160586311.1">
    <property type="nucleotide sequence ID" value="NZ_BMHN01000001.1"/>
</dbReference>
<dbReference type="InterPro" id="IPR036282">
    <property type="entry name" value="Glutathione-S-Trfase_C_sf"/>
</dbReference>
<dbReference type="PANTHER" id="PTHR12289">
    <property type="entry name" value="METAXIN RELATED"/>
    <property type="match status" value="1"/>
</dbReference>
<proteinExistence type="predicted"/>
<dbReference type="GO" id="GO:0005737">
    <property type="term" value="C:cytoplasm"/>
    <property type="evidence" value="ECO:0007669"/>
    <property type="project" value="TreeGrafter"/>
</dbReference>
<dbReference type="SUPFAM" id="SSF52833">
    <property type="entry name" value="Thioredoxin-like"/>
    <property type="match status" value="1"/>
</dbReference>
<dbReference type="InterPro" id="IPR050931">
    <property type="entry name" value="Mito_Protein_Transport_Metaxin"/>
</dbReference>
<organism evidence="2 3">
    <name type="scientific">Pyruvatibacter mobilis</name>
    <dbReference type="NCBI Taxonomy" id="1712261"/>
    <lineage>
        <taxon>Bacteria</taxon>
        <taxon>Pseudomonadati</taxon>
        <taxon>Pseudomonadota</taxon>
        <taxon>Alphaproteobacteria</taxon>
        <taxon>Hyphomicrobiales</taxon>
        <taxon>Parvibaculaceae</taxon>
        <taxon>Pyruvatibacter</taxon>
    </lineage>
</organism>
<sequence>MKVWGVSVSYFTGKLETYLRYKHIPYEMEPPYADAVRVRRMAGAVQVPLIERGDGRFMSDTTPIIQALETEFPARPVMPQNPVVRFIALLIEDYADEWLWRVAMHYRWSYEHDRELLSRILADEVTTHIRLPRFVRRFILRKRQRGGYVIGDGVTDSTWDHVEQGYFTAMRAMQDMLRTRPFLLGDAPSIADIGLMGPFLRHFGQDPTPDAIMRNDWPDIAEWVARTWNAGATVADSAFLDDVPADAAALLTEICETHLVQLEANAQAVAAGDTRFAMTVQGCPYEDLPASRYRVYCLERLREQFAALDPASQAAVKALLPSPQAALIWTDDVPAVSHYDPDRQAPYNQAIKVFEANPVAEKFEWLRRLGRAPEAAN</sequence>
<dbReference type="InterPro" id="IPR036249">
    <property type="entry name" value="Thioredoxin-like_sf"/>
</dbReference>
<keyword evidence="3" id="KW-1185">Reference proteome</keyword>
<evidence type="ECO:0000313" key="3">
    <source>
        <dbReference type="Proteomes" id="UP000470384"/>
    </source>
</evidence>
<dbReference type="Proteomes" id="UP000470384">
    <property type="component" value="Unassembled WGS sequence"/>
</dbReference>
<feature type="domain" description="GST N-terminal" evidence="1">
    <location>
        <begin position="7"/>
        <end position="75"/>
    </location>
</feature>
<dbReference type="Gene3D" id="1.20.1050.10">
    <property type="match status" value="2"/>
</dbReference>
<keyword evidence="2" id="KW-0808">Transferase</keyword>
<dbReference type="AlphaFoldDB" id="A0A845Q6Y6"/>
<dbReference type="GeneID" id="300656208"/>
<dbReference type="OrthoDB" id="508035at2"/>
<dbReference type="Pfam" id="PF13410">
    <property type="entry name" value="GST_C_2"/>
    <property type="match status" value="1"/>
</dbReference>
<accession>A0A845Q6Y6</accession>
<dbReference type="Gene3D" id="3.40.30.10">
    <property type="entry name" value="Glutaredoxin"/>
    <property type="match status" value="1"/>
</dbReference>
<protein>
    <submittedName>
        <fullName evidence="2">Glutathione S-transferase family protein</fullName>
    </submittedName>
</protein>
<dbReference type="PANTHER" id="PTHR12289:SF67">
    <property type="match status" value="1"/>
</dbReference>
<reference evidence="2 3" key="1">
    <citation type="journal article" date="2016" name="Int. J. Syst. Evol. Microbiol.">
        <title>Pyruvatibacter mobilis gen. nov., sp. nov., a marine bacterium from the culture broth of Picochlorum sp. 122.</title>
        <authorList>
            <person name="Wang G."/>
            <person name="Tang M."/>
            <person name="Wu H."/>
            <person name="Dai S."/>
            <person name="Li T."/>
            <person name="Chen C."/>
            <person name="He H."/>
            <person name="Fan J."/>
            <person name="Xiang W."/>
            <person name="Li X."/>
        </authorList>
    </citation>
    <scope>NUCLEOTIDE SEQUENCE [LARGE SCALE GENOMIC DNA]</scope>
    <source>
        <strain evidence="2 3">GYP-11</strain>
    </source>
</reference>
<evidence type="ECO:0000313" key="2">
    <source>
        <dbReference type="EMBL" id="NBG94153.1"/>
    </source>
</evidence>
<dbReference type="Pfam" id="PF13417">
    <property type="entry name" value="GST_N_3"/>
    <property type="match status" value="1"/>
</dbReference>
<dbReference type="GO" id="GO:0016740">
    <property type="term" value="F:transferase activity"/>
    <property type="evidence" value="ECO:0007669"/>
    <property type="project" value="UniProtKB-KW"/>
</dbReference>
<dbReference type="InterPro" id="IPR004045">
    <property type="entry name" value="Glutathione_S-Trfase_N"/>
</dbReference>
<name>A0A845Q6Y6_9HYPH</name>
<dbReference type="SUPFAM" id="SSF47616">
    <property type="entry name" value="GST C-terminal domain-like"/>
    <property type="match status" value="1"/>
</dbReference>
<comment type="caution">
    <text evidence="2">The sequence shown here is derived from an EMBL/GenBank/DDBJ whole genome shotgun (WGS) entry which is preliminary data.</text>
</comment>
<gene>
    <name evidence="2" type="ORF">GTQ45_00235</name>
</gene>
<evidence type="ECO:0000259" key="1">
    <source>
        <dbReference type="Pfam" id="PF13417"/>
    </source>
</evidence>